<accession>A0ABV8HU54</accession>
<dbReference type="EMBL" id="JBHSBB010000014">
    <property type="protein sequence ID" value="MFC4034419.1"/>
    <property type="molecule type" value="Genomic_DNA"/>
</dbReference>
<evidence type="ECO:0000259" key="1">
    <source>
        <dbReference type="Pfam" id="PF20028"/>
    </source>
</evidence>
<reference evidence="3" key="1">
    <citation type="journal article" date="2019" name="Int. J. Syst. Evol. Microbiol.">
        <title>The Global Catalogue of Microorganisms (GCM) 10K type strain sequencing project: providing services to taxonomists for standard genome sequencing and annotation.</title>
        <authorList>
            <consortium name="The Broad Institute Genomics Platform"/>
            <consortium name="The Broad Institute Genome Sequencing Center for Infectious Disease"/>
            <person name="Wu L."/>
            <person name="Ma J."/>
        </authorList>
    </citation>
    <scope>NUCLEOTIDE SEQUENCE [LARGE SCALE GENOMIC DNA]</scope>
    <source>
        <strain evidence="3">CGMCC 4.7237</strain>
    </source>
</reference>
<dbReference type="Gene3D" id="2.40.10.120">
    <property type="match status" value="1"/>
</dbReference>
<sequence length="637" mass="68684">MRRDTAVSGLETLLGECLVLVRGRETGSGFFVAPGWVVTCAHVAGAAVGDEIAITWHGRRHTGTVRAAAGEPRSRVWTAPDLAVVQLADLTDHPCVRLDGTRPPQAGSLTAAGHSSTWDTGEGITPRVAFFTHGGRQELQGVPMVALAGEEVNHGLSGGPVLNPETGGVCSVVKGTRQVNSPMGGLATPVDALRLLDPDVYSTLIRAHDRFHGTDTRWSRLAEAVVKDREAPALPSADTRQILGQLAALPPVTSTGDLTRAFADAAPEHAQLPRHYPLLDLRDAFTELAALEEPEDRQLPYPLALAADLVRRTTGEGRSDEVRDLRDAVVTAAAHVRREAGARERLNAGPVSARREYPSILCRIRPLARDHRLFHAAVWHYRSATDITPAGESAPLPLAGAFAWLKDSLPEHIRVMGGATDPGLIEVLLPVEAMDEAIEEWALWPGRASALGRKQRVVLRALERHDDIDLLAGWKTRWDRLHGRQVTGALWCVCGRDRQRVDALEAFIDTHPERAALVLAGSPRTETAADAYRVAIEAGVPVIVWRRGSPLGERGSVICGFPGDTPCSGNPFLSAVCVALDGSGRDEVPERVRVLRNDALLTQDADHVGGRIAVLWDDPGRRLPDARLRPAEEGQPA</sequence>
<dbReference type="InterPro" id="IPR009003">
    <property type="entry name" value="Peptidase_S1_PA"/>
</dbReference>
<dbReference type="Pfam" id="PF20028">
    <property type="entry name" value="VMAP-C"/>
    <property type="match status" value="1"/>
</dbReference>
<dbReference type="Pfam" id="PF13365">
    <property type="entry name" value="Trypsin_2"/>
    <property type="match status" value="1"/>
</dbReference>
<gene>
    <name evidence="2" type="ORF">ACFO3J_23495</name>
</gene>
<proteinExistence type="predicted"/>
<organism evidence="2 3">
    <name type="scientific">Streptomyces polygonati</name>
    <dbReference type="NCBI Taxonomy" id="1617087"/>
    <lineage>
        <taxon>Bacteria</taxon>
        <taxon>Bacillati</taxon>
        <taxon>Actinomycetota</taxon>
        <taxon>Actinomycetes</taxon>
        <taxon>Kitasatosporales</taxon>
        <taxon>Streptomycetaceae</taxon>
        <taxon>Streptomyces</taxon>
    </lineage>
</organism>
<dbReference type="InterPro" id="IPR045450">
    <property type="entry name" value="VMAP_C"/>
</dbReference>
<comment type="caution">
    <text evidence="2">The sequence shown here is derived from an EMBL/GenBank/DDBJ whole genome shotgun (WGS) entry which is preliminary data.</text>
</comment>
<keyword evidence="3" id="KW-1185">Reference proteome</keyword>
<dbReference type="RefSeq" id="WP_386432502.1">
    <property type="nucleotide sequence ID" value="NZ_JBHSBB010000014.1"/>
</dbReference>
<dbReference type="Proteomes" id="UP001595765">
    <property type="component" value="Unassembled WGS sequence"/>
</dbReference>
<evidence type="ECO:0000313" key="3">
    <source>
        <dbReference type="Proteomes" id="UP001595765"/>
    </source>
</evidence>
<protein>
    <submittedName>
        <fullName evidence="2">Trypsin-like peptidase domain-containing protein</fullName>
    </submittedName>
</protein>
<dbReference type="SUPFAM" id="SSF50494">
    <property type="entry name" value="Trypsin-like serine proteases"/>
    <property type="match status" value="1"/>
</dbReference>
<name>A0ABV8HU54_9ACTN</name>
<feature type="domain" description="vWA-MoxR associated protein C-terminal" evidence="1">
    <location>
        <begin position="374"/>
        <end position="619"/>
    </location>
</feature>
<evidence type="ECO:0000313" key="2">
    <source>
        <dbReference type="EMBL" id="MFC4034419.1"/>
    </source>
</evidence>